<proteinExistence type="predicted"/>
<keyword evidence="3" id="KW-1185">Reference proteome</keyword>
<dbReference type="EMBL" id="JAENHP010000001">
    <property type="protein sequence ID" value="MBM2614258.1"/>
    <property type="molecule type" value="Genomic_DNA"/>
</dbReference>
<dbReference type="Proteomes" id="UP000632138">
    <property type="component" value="Unassembled WGS sequence"/>
</dbReference>
<evidence type="ECO:0000313" key="3">
    <source>
        <dbReference type="Proteomes" id="UP000632138"/>
    </source>
</evidence>
<accession>A0ABS2A4P6</accession>
<feature type="transmembrane region" description="Helical" evidence="1">
    <location>
        <begin position="12"/>
        <end position="32"/>
    </location>
</feature>
<gene>
    <name evidence="2" type="ORF">JIG36_01650</name>
</gene>
<keyword evidence="1" id="KW-0472">Membrane</keyword>
<sequence>MDDNGATWTDIAGFATALASLLIALIAVILAIRTDRRSREVLKIQTYLSLRSRFIELLQKLGELEDTRPADDPELRLARVAYWHHSWDEWYLSERLSRAEFGGMWDGFFSKAMLAGLRHSALRQTLDDLRASDQAGFGSWAQEFIAEVERLEKASSPPAKEGDQVSG</sequence>
<evidence type="ECO:0000256" key="1">
    <source>
        <dbReference type="SAM" id="Phobius"/>
    </source>
</evidence>
<protein>
    <submittedName>
        <fullName evidence="2">Uncharacterized protein</fullName>
    </submittedName>
</protein>
<comment type="caution">
    <text evidence="2">The sequence shown here is derived from an EMBL/GenBank/DDBJ whole genome shotgun (WGS) entry which is preliminary data.</text>
</comment>
<evidence type="ECO:0000313" key="2">
    <source>
        <dbReference type="EMBL" id="MBM2614258.1"/>
    </source>
</evidence>
<dbReference type="RefSeq" id="WP_203374165.1">
    <property type="nucleotide sequence ID" value="NZ_JAENHP010000001.1"/>
</dbReference>
<name>A0ABS2A4P6_9ACTN</name>
<reference evidence="2 3" key="1">
    <citation type="submission" date="2021-01" db="EMBL/GenBank/DDBJ databases">
        <title>Actinoplanes sp. nov. LDG1-06 isolated from lichen.</title>
        <authorList>
            <person name="Saeng-In P."/>
            <person name="Phongsopitanun W."/>
            <person name="Kanchanasin P."/>
            <person name="Yuki M."/>
            <person name="Kudo T."/>
            <person name="Ohkuma M."/>
            <person name="Tanasupawat S."/>
        </authorList>
    </citation>
    <scope>NUCLEOTIDE SEQUENCE [LARGE SCALE GENOMIC DNA]</scope>
    <source>
        <strain evidence="2 3">LDG1-06</strain>
    </source>
</reference>
<organism evidence="2 3">
    <name type="scientific">Paractinoplanes ovalisporus</name>
    <dbReference type="NCBI Taxonomy" id="2810368"/>
    <lineage>
        <taxon>Bacteria</taxon>
        <taxon>Bacillati</taxon>
        <taxon>Actinomycetota</taxon>
        <taxon>Actinomycetes</taxon>
        <taxon>Micromonosporales</taxon>
        <taxon>Micromonosporaceae</taxon>
        <taxon>Paractinoplanes</taxon>
    </lineage>
</organism>
<keyword evidence="1" id="KW-0812">Transmembrane</keyword>
<keyword evidence="1" id="KW-1133">Transmembrane helix</keyword>